<dbReference type="InterPro" id="IPR001736">
    <property type="entry name" value="PLipase_D/transphosphatidylase"/>
</dbReference>
<protein>
    <recommendedName>
        <fullName evidence="3">Phospholipase D</fullName>
    </recommendedName>
    <alternativeName>
        <fullName evidence="5">Choline phosphatase</fullName>
    </alternativeName>
</protein>
<comment type="function">
    <text evidence="1">Could be a virulence factor.</text>
</comment>
<evidence type="ECO:0000313" key="7">
    <source>
        <dbReference type="EMBL" id="TMV11571.1"/>
    </source>
</evidence>
<evidence type="ECO:0000256" key="1">
    <source>
        <dbReference type="ARBA" id="ARBA00003145"/>
    </source>
</evidence>
<proteinExistence type="predicted"/>
<dbReference type="PROSITE" id="PS50035">
    <property type="entry name" value="PLD"/>
    <property type="match status" value="2"/>
</dbReference>
<dbReference type="Gene3D" id="3.30.870.10">
    <property type="entry name" value="Endonuclease Chain A"/>
    <property type="match status" value="2"/>
</dbReference>
<dbReference type="EMBL" id="VCPC01000003">
    <property type="protein sequence ID" value="TMV11571.1"/>
    <property type="molecule type" value="Genomic_DNA"/>
</dbReference>
<evidence type="ECO:0000256" key="5">
    <source>
        <dbReference type="ARBA" id="ARBA00029594"/>
    </source>
</evidence>
<dbReference type="InterPro" id="IPR025202">
    <property type="entry name" value="PLD-like_dom"/>
</dbReference>
<feature type="domain" description="PLD phosphodiesterase" evidence="6">
    <location>
        <begin position="189"/>
        <end position="216"/>
    </location>
</feature>
<dbReference type="Proteomes" id="UP001191082">
    <property type="component" value="Unassembled WGS sequence"/>
</dbReference>
<name>A0ABY2X721_9RHOB</name>
<keyword evidence="4" id="KW-0964">Secreted</keyword>
<dbReference type="SUPFAM" id="SSF56024">
    <property type="entry name" value="Phospholipase D/nuclease"/>
    <property type="match status" value="2"/>
</dbReference>
<evidence type="ECO:0000313" key="8">
    <source>
        <dbReference type="Proteomes" id="UP001191082"/>
    </source>
</evidence>
<feature type="domain" description="PLD phosphodiesterase" evidence="6">
    <location>
        <begin position="401"/>
        <end position="428"/>
    </location>
</feature>
<sequence length="517" mass="58889">MSPTGDPSGVTSLKVCITAQQAFPEFERLFLAAQSEIVMAFRIFDPWTPLYSDEARAIGETWFDLIAHTLARGVKIDISISDFDPVIRVELHRLTWRCLRALFAAGEISGRPELLSARSAMHPARVGLLPRLIFWPRTVMEVAKTARRVNHKLKDKLDRFLFEVPFLRGQLSRAGQKVSARLFPVPMLVPVTHHQKLAVFDERYLYVGGLDLNERRYDTPEHERAAEQTWHDVQVIVEGPAVADALEHLRSFEDVVANRRDVPALPHLVRTLSRKRSFELLSLSPKRCLAEINAAHLKAIDRAEKLIYLETQYFRDRRLAARLAQAARDNPDLRLILILPAAPDDVAFEQSSSGDARYGEYLQWRCVRKIRKAFGDRLFIGSPAQHRPSGRMDRSQTHGAPLIYLHAKVSIFDGDSAIVSSANLNGRSLYWDTETGVCLTAPDQISELRRACYDHWLPKGAEDRFFEDASAQQAWAELAAENTRRRPEDRKGFLVPYRETRARVFGRNIPVIPEEMV</sequence>
<comment type="subcellular location">
    <subcellularLocation>
        <location evidence="2">Secreted</location>
    </subcellularLocation>
</comment>
<dbReference type="SMART" id="SM00155">
    <property type="entry name" value="PLDc"/>
    <property type="match status" value="2"/>
</dbReference>
<evidence type="ECO:0000256" key="3">
    <source>
        <dbReference type="ARBA" id="ARBA00018392"/>
    </source>
</evidence>
<dbReference type="Pfam" id="PF13091">
    <property type="entry name" value="PLDc_2"/>
    <property type="match status" value="1"/>
</dbReference>
<evidence type="ECO:0000256" key="4">
    <source>
        <dbReference type="ARBA" id="ARBA00022525"/>
    </source>
</evidence>
<reference evidence="7 8" key="1">
    <citation type="submission" date="2019-05" db="EMBL/GenBank/DDBJ databases">
        <title>Marivita sp. nov. isolated from sea sediment.</title>
        <authorList>
            <person name="Kim W."/>
        </authorList>
    </citation>
    <scope>NUCLEOTIDE SEQUENCE [LARGE SCALE GENOMIC DNA]</scope>
    <source>
        <strain evidence="7 8">CAU 1492</strain>
    </source>
</reference>
<dbReference type="RefSeq" id="WP_138864636.1">
    <property type="nucleotide sequence ID" value="NZ_VCPC01000003.1"/>
</dbReference>
<organism evidence="7 8">
    <name type="scientific">Arenibacterium halophilum</name>
    <dbReference type="NCBI Taxonomy" id="2583821"/>
    <lineage>
        <taxon>Bacteria</taxon>
        <taxon>Pseudomonadati</taxon>
        <taxon>Pseudomonadota</taxon>
        <taxon>Alphaproteobacteria</taxon>
        <taxon>Rhodobacterales</taxon>
        <taxon>Paracoccaceae</taxon>
        <taxon>Arenibacterium</taxon>
    </lineage>
</organism>
<comment type="caution">
    <text evidence="7">The sequence shown here is derived from an EMBL/GenBank/DDBJ whole genome shotgun (WGS) entry which is preliminary data.</text>
</comment>
<dbReference type="CDD" id="cd09105">
    <property type="entry name" value="PLDc_vPLD1_2_like_2"/>
    <property type="match status" value="1"/>
</dbReference>
<dbReference type="Pfam" id="PF00614">
    <property type="entry name" value="PLDc"/>
    <property type="match status" value="1"/>
</dbReference>
<evidence type="ECO:0000259" key="6">
    <source>
        <dbReference type="PROSITE" id="PS50035"/>
    </source>
</evidence>
<evidence type="ECO:0000256" key="2">
    <source>
        <dbReference type="ARBA" id="ARBA00004613"/>
    </source>
</evidence>
<keyword evidence="8" id="KW-1185">Reference proteome</keyword>
<gene>
    <name evidence="7" type="ORF">FGK64_14940</name>
</gene>
<dbReference type="PANTHER" id="PTHR21248:SF12">
    <property type="entry name" value="CARDIOLIPIN SYNTHASE C"/>
    <property type="match status" value="1"/>
</dbReference>
<accession>A0ABY2X721</accession>
<dbReference type="PANTHER" id="PTHR21248">
    <property type="entry name" value="CARDIOLIPIN SYNTHASE"/>
    <property type="match status" value="1"/>
</dbReference>